<dbReference type="Proteomes" id="UP000053105">
    <property type="component" value="Unassembled WGS sequence"/>
</dbReference>
<evidence type="ECO:0000313" key="1">
    <source>
        <dbReference type="EMBL" id="KOX74533.1"/>
    </source>
</evidence>
<keyword evidence="2" id="KW-1185">Reference proteome</keyword>
<protein>
    <submittedName>
        <fullName evidence="1">Uncharacterized protein</fullName>
    </submittedName>
</protein>
<sequence>MEDTGSCVEENRGIVEPPNVLYKYHSFPRRTYVGTFWHIERVMESQSTIRFQTHQKVQWETLLDCTLTRRGLSNTKLAGSESGCYLVVFTVRPIRGFLMIADTVTRVHVVGMFILRSRRERNRGEKYGGDCSPWSLEEEFASRATQLLGLFDTKSRKKLNFKNFIRAKSFYGIHSCRIRISDFEICHQKEEDRDIIDNFEGESLFSANRLKKAIKKSYRGCSAATNKINVLKQLERSVLDAILVMPQEANIMLH</sequence>
<dbReference type="EMBL" id="KQ435788">
    <property type="protein sequence ID" value="KOX74533.1"/>
    <property type="molecule type" value="Genomic_DNA"/>
</dbReference>
<name>A0A0M9A2D6_9HYME</name>
<reference evidence="1 2" key="1">
    <citation type="submission" date="2015-07" db="EMBL/GenBank/DDBJ databases">
        <title>The genome of Melipona quadrifasciata.</title>
        <authorList>
            <person name="Pan H."/>
            <person name="Kapheim K."/>
        </authorList>
    </citation>
    <scope>NUCLEOTIDE SEQUENCE [LARGE SCALE GENOMIC DNA]</scope>
    <source>
        <strain evidence="1">0111107301</strain>
        <tissue evidence="1">Whole body</tissue>
    </source>
</reference>
<organism evidence="1 2">
    <name type="scientific">Melipona quadrifasciata</name>
    <dbReference type="NCBI Taxonomy" id="166423"/>
    <lineage>
        <taxon>Eukaryota</taxon>
        <taxon>Metazoa</taxon>
        <taxon>Ecdysozoa</taxon>
        <taxon>Arthropoda</taxon>
        <taxon>Hexapoda</taxon>
        <taxon>Insecta</taxon>
        <taxon>Pterygota</taxon>
        <taxon>Neoptera</taxon>
        <taxon>Endopterygota</taxon>
        <taxon>Hymenoptera</taxon>
        <taxon>Apocrita</taxon>
        <taxon>Aculeata</taxon>
        <taxon>Apoidea</taxon>
        <taxon>Anthophila</taxon>
        <taxon>Apidae</taxon>
        <taxon>Melipona</taxon>
    </lineage>
</organism>
<evidence type="ECO:0000313" key="2">
    <source>
        <dbReference type="Proteomes" id="UP000053105"/>
    </source>
</evidence>
<dbReference type="AlphaFoldDB" id="A0A0M9A2D6"/>
<gene>
    <name evidence="1" type="ORF">WN51_00598</name>
</gene>
<proteinExistence type="predicted"/>
<accession>A0A0M9A2D6</accession>